<accession>A0A6A0A9A1</accession>
<keyword evidence="1" id="KW-0732">Signal</keyword>
<sequence>MGARLLALLVATLAINAAARVEEPGNSLHLGDVNVSPQWSLELRHAAALPGSLESRWRGPADEWLDHHYTSPPWQTDSLTTTASTHASANACSKACVLSTGKKAVQYFMQAS</sequence>
<dbReference type="AlphaFoldDB" id="A0A6A0A9A1"/>
<feature type="non-terminal residue" evidence="2">
    <location>
        <position position="1"/>
    </location>
</feature>
<evidence type="ECO:0000313" key="2">
    <source>
        <dbReference type="EMBL" id="GFH28744.1"/>
    </source>
</evidence>
<proteinExistence type="predicted"/>
<keyword evidence="3" id="KW-1185">Reference proteome</keyword>
<reference evidence="2 3" key="1">
    <citation type="submission" date="2020-02" db="EMBL/GenBank/DDBJ databases">
        <title>Draft genome sequence of Haematococcus lacustris strain NIES-144.</title>
        <authorList>
            <person name="Morimoto D."/>
            <person name="Nakagawa S."/>
            <person name="Yoshida T."/>
            <person name="Sawayama S."/>
        </authorList>
    </citation>
    <scope>NUCLEOTIDE SEQUENCE [LARGE SCALE GENOMIC DNA]</scope>
    <source>
        <strain evidence="2 3">NIES-144</strain>
    </source>
</reference>
<evidence type="ECO:0000313" key="3">
    <source>
        <dbReference type="Proteomes" id="UP000485058"/>
    </source>
</evidence>
<comment type="caution">
    <text evidence="2">The sequence shown here is derived from an EMBL/GenBank/DDBJ whole genome shotgun (WGS) entry which is preliminary data.</text>
</comment>
<dbReference type="Proteomes" id="UP000485058">
    <property type="component" value="Unassembled WGS sequence"/>
</dbReference>
<feature type="signal peptide" evidence="1">
    <location>
        <begin position="1"/>
        <end position="19"/>
    </location>
</feature>
<organism evidence="2 3">
    <name type="scientific">Haematococcus lacustris</name>
    <name type="common">Green alga</name>
    <name type="synonym">Haematococcus pluvialis</name>
    <dbReference type="NCBI Taxonomy" id="44745"/>
    <lineage>
        <taxon>Eukaryota</taxon>
        <taxon>Viridiplantae</taxon>
        <taxon>Chlorophyta</taxon>
        <taxon>core chlorophytes</taxon>
        <taxon>Chlorophyceae</taxon>
        <taxon>CS clade</taxon>
        <taxon>Chlamydomonadales</taxon>
        <taxon>Haematococcaceae</taxon>
        <taxon>Haematococcus</taxon>
    </lineage>
</organism>
<gene>
    <name evidence="2" type="ORF">HaLaN_27285</name>
</gene>
<feature type="chain" id="PRO_5025546562" evidence="1">
    <location>
        <begin position="20"/>
        <end position="112"/>
    </location>
</feature>
<protein>
    <submittedName>
        <fullName evidence="2">Uncharacterized protein</fullName>
    </submittedName>
</protein>
<dbReference type="EMBL" id="BLLF01004016">
    <property type="protein sequence ID" value="GFH28744.1"/>
    <property type="molecule type" value="Genomic_DNA"/>
</dbReference>
<name>A0A6A0A9A1_HAELA</name>
<evidence type="ECO:0000256" key="1">
    <source>
        <dbReference type="SAM" id="SignalP"/>
    </source>
</evidence>